<dbReference type="Pfam" id="PF08029">
    <property type="entry name" value="HisG_C"/>
    <property type="match status" value="1"/>
</dbReference>
<organism evidence="16 17">
    <name type="scientific">Tuber aestivum</name>
    <name type="common">summer truffle</name>
    <dbReference type="NCBI Taxonomy" id="59557"/>
    <lineage>
        <taxon>Eukaryota</taxon>
        <taxon>Fungi</taxon>
        <taxon>Dikarya</taxon>
        <taxon>Ascomycota</taxon>
        <taxon>Pezizomycotina</taxon>
        <taxon>Pezizomycetes</taxon>
        <taxon>Pezizales</taxon>
        <taxon>Tuberaceae</taxon>
        <taxon>Tuber</taxon>
    </lineage>
</organism>
<dbReference type="NCBIfam" id="TIGR00070">
    <property type="entry name" value="hisG"/>
    <property type="match status" value="1"/>
</dbReference>
<keyword evidence="7" id="KW-0963">Cytoplasm</keyword>
<evidence type="ECO:0000256" key="1">
    <source>
        <dbReference type="ARBA" id="ARBA00000915"/>
    </source>
</evidence>
<dbReference type="InterPro" id="IPR020621">
    <property type="entry name" value="ATP-PRT_HisG_long"/>
</dbReference>
<sequence>MDLVNHLNNRLLFAVPKKGRLHEKCLDLLHGADIQFHRHNRLDIALCINQPIALVFLPAADIPVFVGEGRVDLGITGQDQVAESQADVKELMELDFGKCKLQVQVPEKGPIQEPRELIGKNIVTSFTLLASEYFVRVEEQEGDEIGSDAGEREKKENGELNLNALKTIPRAVSRTGEVDGIVTRIKYVGGSVEAACALGVADGIVDLVESGETMRAAGLKPIATILTTGAVLITSKHPSNPALVKTIESRIRGVIVAKKYVLCTYNISRDKLPAATKVTPGKRAPSIMQLEEAGWVSVSAMVEKSSIATVMDRLEEIGAEDILVLQISNSRSSGSV</sequence>
<comment type="catalytic activity">
    <reaction evidence="1">
        <text>1-(5-phospho-beta-D-ribosyl)-ATP + diphosphate = 5-phospho-alpha-D-ribose 1-diphosphate + ATP</text>
        <dbReference type="Rhea" id="RHEA:18473"/>
        <dbReference type="ChEBI" id="CHEBI:30616"/>
        <dbReference type="ChEBI" id="CHEBI:33019"/>
        <dbReference type="ChEBI" id="CHEBI:58017"/>
        <dbReference type="ChEBI" id="CHEBI:73183"/>
        <dbReference type="EC" id="2.4.2.17"/>
    </reaction>
</comment>
<keyword evidence="10" id="KW-0808">Transferase</keyword>
<dbReference type="EC" id="2.4.2.17" evidence="5"/>
<comment type="pathway">
    <text evidence="3">Amino-acid biosynthesis; L-histidine biosynthesis; L-histidine from 5-phospho-alpha-D-ribose 1-diphosphate: step 1/9.</text>
</comment>
<evidence type="ECO:0000313" key="16">
    <source>
        <dbReference type="EMBL" id="CUS09254.1"/>
    </source>
</evidence>
<evidence type="ECO:0000256" key="12">
    <source>
        <dbReference type="ARBA" id="ARBA00022840"/>
    </source>
</evidence>
<dbReference type="PANTHER" id="PTHR21403:SF8">
    <property type="entry name" value="ATP PHOSPHORIBOSYLTRANSFERASE"/>
    <property type="match status" value="1"/>
</dbReference>
<dbReference type="Proteomes" id="UP001412239">
    <property type="component" value="Unassembled WGS sequence"/>
</dbReference>
<dbReference type="InterPro" id="IPR011322">
    <property type="entry name" value="N-reg_PII-like_a/b"/>
</dbReference>
<evidence type="ECO:0000313" key="17">
    <source>
        <dbReference type="Proteomes" id="UP001412239"/>
    </source>
</evidence>
<dbReference type="SUPFAM" id="SSF54913">
    <property type="entry name" value="GlnB-like"/>
    <property type="match status" value="1"/>
</dbReference>
<comment type="subcellular location">
    <subcellularLocation>
        <location evidence="2">Cytoplasm</location>
    </subcellularLocation>
</comment>
<dbReference type="Pfam" id="PF01634">
    <property type="entry name" value="HisG"/>
    <property type="match status" value="1"/>
</dbReference>
<evidence type="ECO:0000256" key="2">
    <source>
        <dbReference type="ARBA" id="ARBA00004496"/>
    </source>
</evidence>
<evidence type="ECO:0000256" key="9">
    <source>
        <dbReference type="ARBA" id="ARBA00022676"/>
    </source>
</evidence>
<dbReference type="InterPro" id="IPR013115">
    <property type="entry name" value="HisG_C"/>
</dbReference>
<dbReference type="PROSITE" id="PS01316">
    <property type="entry name" value="ATP_P_PHORIBOSYLTR"/>
    <property type="match status" value="1"/>
</dbReference>
<evidence type="ECO:0000256" key="7">
    <source>
        <dbReference type="ARBA" id="ARBA00022490"/>
    </source>
</evidence>
<dbReference type="GO" id="GO:0000287">
    <property type="term" value="F:magnesium ion binding"/>
    <property type="evidence" value="ECO:0007669"/>
    <property type="project" value="InterPro"/>
</dbReference>
<evidence type="ECO:0000256" key="3">
    <source>
        <dbReference type="ARBA" id="ARBA00004667"/>
    </source>
</evidence>
<evidence type="ECO:0000256" key="4">
    <source>
        <dbReference type="ARBA" id="ARBA00009372"/>
    </source>
</evidence>
<dbReference type="SUPFAM" id="SSF53850">
    <property type="entry name" value="Periplasmic binding protein-like II"/>
    <property type="match status" value="1"/>
</dbReference>
<dbReference type="AlphaFoldDB" id="A0A292PQ52"/>
<dbReference type="InterPro" id="IPR001348">
    <property type="entry name" value="ATP_PRibTrfase_HisG"/>
</dbReference>
<keyword evidence="13" id="KW-0368">Histidine biosynthesis</keyword>
<dbReference type="InterPro" id="IPR013820">
    <property type="entry name" value="ATP_PRibTrfase_cat"/>
</dbReference>
<gene>
    <name evidence="16" type="ORF">GSTUAT00006680001</name>
</gene>
<keyword evidence="11" id="KW-0547">Nucleotide-binding</keyword>
<dbReference type="InterPro" id="IPR018198">
    <property type="entry name" value="ATP_PRibTrfase_CS"/>
</dbReference>
<reference evidence="16" key="1">
    <citation type="submission" date="2015-10" db="EMBL/GenBank/DDBJ databases">
        <authorList>
            <person name="Regsiter A."/>
            <person name="william w."/>
        </authorList>
    </citation>
    <scope>NUCLEOTIDE SEQUENCE</scope>
    <source>
        <strain evidence="16">Montdore</strain>
    </source>
</reference>
<dbReference type="GO" id="GO:0003879">
    <property type="term" value="F:ATP phosphoribosyltransferase activity"/>
    <property type="evidence" value="ECO:0007669"/>
    <property type="project" value="UniProtKB-EC"/>
</dbReference>
<keyword evidence="12" id="KW-0067">ATP-binding</keyword>
<dbReference type="GO" id="GO:0000105">
    <property type="term" value="P:L-histidine biosynthetic process"/>
    <property type="evidence" value="ECO:0007669"/>
    <property type="project" value="UniProtKB-UniPathway"/>
</dbReference>
<evidence type="ECO:0000256" key="6">
    <source>
        <dbReference type="ARBA" id="ARBA00020998"/>
    </source>
</evidence>
<proteinExistence type="inferred from homology"/>
<dbReference type="InterPro" id="IPR015867">
    <property type="entry name" value="N-reg_PII/ATP_PRibTrfase_C"/>
</dbReference>
<evidence type="ECO:0000256" key="13">
    <source>
        <dbReference type="ARBA" id="ARBA00023102"/>
    </source>
</evidence>
<dbReference type="GO" id="GO:0005737">
    <property type="term" value="C:cytoplasm"/>
    <property type="evidence" value="ECO:0007669"/>
    <property type="project" value="UniProtKB-SubCell"/>
</dbReference>
<evidence type="ECO:0000256" key="5">
    <source>
        <dbReference type="ARBA" id="ARBA00011946"/>
    </source>
</evidence>
<dbReference type="GO" id="GO:0005524">
    <property type="term" value="F:ATP binding"/>
    <property type="evidence" value="ECO:0007669"/>
    <property type="project" value="UniProtKB-KW"/>
</dbReference>
<evidence type="ECO:0000256" key="8">
    <source>
        <dbReference type="ARBA" id="ARBA00022605"/>
    </source>
</evidence>
<comment type="similarity">
    <text evidence="4">Belongs to the ATP phosphoribosyltransferase family.</text>
</comment>
<feature type="domain" description="Histidine biosynthesis HisG C-terminal" evidence="15">
    <location>
        <begin position="257"/>
        <end position="329"/>
    </location>
</feature>
<dbReference type="Gene3D" id="3.30.70.120">
    <property type="match status" value="1"/>
</dbReference>
<evidence type="ECO:0000256" key="10">
    <source>
        <dbReference type="ARBA" id="ARBA00022679"/>
    </source>
</evidence>
<dbReference type="HAMAP" id="MF_00079">
    <property type="entry name" value="HisG_Long"/>
    <property type="match status" value="1"/>
</dbReference>
<evidence type="ECO:0000256" key="11">
    <source>
        <dbReference type="ARBA" id="ARBA00022741"/>
    </source>
</evidence>
<name>A0A292PQ52_9PEZI</name>
<evidence type="ECO:0000259" key="14">
    <source>
        <dbReference type="Pfam" id="PF01634"/>
    </source>
</evidence>
<dbReference type="FunFam" id="3.30.70.120:FF:000003">
    <property type="entry name" value="ATP phosphoribosyltransferase"/>
    <property type="match status" value="1"/>
</dbReference>
<accession>A0A292PQ52</accession>
<protein>
    <recommendedName>
        <fullName evidence="6">ATP phosphoribosyltransferase</fullName>
        <ecNumber evidence="5">2.4.2.17</ecNumber>
    </recommendedName>
</protein>
<keyword evidence="17" id="KW-1185">Reference proteome</keyword>
<keyword evidence="9" id="KW-0328">Glycosyltransferase</keyword>
<dbReference type="EMBL" id="LN891091">
    <property type="protein sequence ID" value="CUS09254.1"/>
    <property type="molecule type" value="Genomic_DNA"/>
</dbReference>
<keyword evidence="8" id="KW-0028">Amino-acid biosynthesis</keyword>
<dbReference type="UniPathway" id="UPA00031">
    <property type="reaction ID" value="UER00006"/>
</dbReference>
<dbReference type="NCBIfam" id="TIGR03455">
    <property type="entry name" value="HisG_C-term"/>
    <property type="match status" value="1"/>
</dbReference>
<evidence type="ECO:0000259" key="15">
    <source>
        <dbReference type="Pfam" id="PF08029"/>
    </source>
</evidence>
<dbReference type="Gene3D" id="3.40.190.10">
    <property type="entry name" value="Periplasmic binding protein-like II"/>
    <property type="match status" value="2"/>
</dbReference>
<feature type="domain" description="ATP phosphoribosyltransferase catalytic" evidence="14">
    <location>
        <begin position="59"/>
        <end position="252"/>
    </location>
</feature>
<dbReference type="PANTHER" id="PTHR21403">
    <property type="entry name" value="ATP PHOSPHORIBOSYLTRANSFERASE ATP-PRTASE"/>
    <property type="match status" value="1"/>
</dbReference>